<evidence type="ECO:0000256" key="2">
    <source>
        <dbReference type="SAM" id="MobiDB-lite"/>
    </source>
</evidence>
<evidence type="ECO:0000256" key="1">
    <source>
        <dbReference type="SAM" id="Coils"/>
    </source>
</evidence>
<accession>E1Z3V7</accession>
<dbReference type="InterPro" id="IPR055109">
    <property type="entry name" value="SMCHD1_S5"/>
</dbReference>
<feature type="region of interest" description="Disordered" evidence="2">
    <location>
        <begin position="785"/>
        <end position="840"/>
    </location>
</feature>
<feature type="compositionally biased region" description="Gly residues" evidence="2">
    <location>
        <begin position="2192"/>
        <end position="2202"/>
    </location>
</feature>
<gene>
    <name evidence="4" type="ORF">CHLNCDRAFT_138232</name>
</gene>
<dbReference type="OrthoDB" id="10036779at2759"/>
<keyword evidence="5" id="KW-1185">Reference proteome</keyword>
<dbReference type="Gene3D" id="3.30.565.10">
    <property type="entry name" value="Histidine kinase-like ATPase, C-terminal domain"/>
    <property type="match status" value="1"/>
</dbReference>
<feature type="compositionally biased region" description="Basic residues" evidence="2">
    <location>
        <begin position="806"/>
        <end position="818"/>
    </location>
</feature>
<dbReference type="SUPFAM" id="SSF75553">
    <property type="entry name" value="Smc hinge domain"/>
    <property type="match status" value="1"/>
</dbReference>
<name>E1Z3V7_CHLVA</name>
<evidence type="ECO:0000313" key="5">
    <source>
        <dbReference type="Proteomes" id="UP000008141"/>
    </source>
</evidence>
<feature type="region of interest" description="Disordered" evidence="2">
    <location>
        <begin position="181"/>
        <end position="202"/>
    </location>
</feature>
<feature type="domain" description="SMCHD1 ribosomal S5" evidence="3">
    <location>
        <begin position="394"/>
        <end position="595"/>
    </location>
</feature>
<feature type="compositionally biased region" description="Gly residues" evidence="2">
    <location>
        <begin position="192"/>
        <end position="202"/>
    </location>
</feature>
<protein>
    <recommendedName>
        <fullName evidence="3">SMCHD1 ribosomal S5 domain-containing protein</fullName>
    </recommendedName>
</protein>
<feature type="region of interest" description="Disordered" evidence="2">
    <location>
        <begin position="977"/>
        <end position="998"/>
    </location>
</feature>
<organism evidence="5">
    <name type="scientific">Chlorella variabilis</name>
    <name type="common">Green alga</name>
    <dbReference type="NCBI Taxonomy" id="554065"/>
    <lineage>
        <taxon>Eukaryota</taxon>
        <taxon>Viridiplantae</taxon>
        <taxon>Chlorophyta</taxon>
        <taxon>core chlorophytes</taxon>
        <taxon>Trebouxiophyceae</taxon>
        <taxon>Chlorellales</taxon>
        <taxon>Chlorellaceae</taxon>
        <taxon>Chlorella clade</taxon>
        <taxon>Chlorella</taxon>
    </lineage>
</organism>
<sequence length="2244" mass="238245">MAARCRLLLPGVGEACVPLPISCQALRTAALQHFGAALPGEDFVITDTLETFESDADMQRIRDGATLVVTSAANRALAAPASERISFQPHPKTLTMAGEFEYFAAQGRHPFVYALAEFVDNSLRATRRTAPHPRSITVSLVVSGNNPATARGLVAIQDNGCGMNKLELTDWAVMNLSMEERGAAPQEPQPAGRGGGGAAGAPGAGRFLTGDLSFFGVGSKNAGFFMGSSIKVATKRADELYVHELRLAAADLEQRYQNREEVYVEEMIHRNPADPSTLSSAEQPFSCARTWVAAEGEDAEAGGTGPSFTRVVISDLKPDVLRQIMADEQGTHICQELAHLYHYYLHGEQGNRSGGSKAMREGRLPNGEPFPEIVLRYQVDSRIVWQQRLAEVEDDLETRLLRAQQAELPFTLQGTVCGVLYYFPFQNDQETVPVENPLTSSKPATSPFGPGARATQLGPTQLQPRGTQHLPHRATQAPRGTQLVGGAAAAVGGLDEEEDEEAQGGWQSVPIFEAFWQGRLIPGARIDTLPFLEADMIPDEAFRRLRGALFFGPAFRVTRNKLLFRDSLPEVLATAVPGERQMEAKLRQWLQRCHSTLDKSVRFETLADSRTQSALRSKLGEETTAFDSITDGAHTISKGDVVRVNAKPQVVGRVLYFTIPQAVREEGAYANGRLHIELIPAEVYGPSCEKQFSLRRLEAVLSEAEQQDHLQKELLRAPTSLRIDPMRFSTGQALEFTVGDTIPETAASVLSGSGQRMSKTAFTSERFLVTQRLWRLPAGAEGLAGGAGDADAAAAAAGEEEEGGRRAAKRQRKGRKGKGRQDENADPVAAAAAAGATECNGMPPGAELMLTVENKTPLKDTFQFARISDGLHRFSLSGEGKAVTALKDIALGEALPPIKVMFSDRFGNPVAMQPTQTPPCLSIAALTTGPLGELQQCEELQVVAQQAAAEDGLLITDLQLLGSEVVASGPEAPGLQLLASGDGLSHPTGRQAQVQPSKQSLPAAEVQLSISLQGSAELESVKLPLRLRAGAPQCLRLLPGHPWEAAQQDGGAGVVTLQSGGSLAAFQVVVFDAWGNPTAPSADLGFTVLAECQATGPQAREFTPSGGGITTVEGLVGVSSTGASGPATFKLSLKSYPCNASTEAAVAVADPTTALTFPLAVEPSMMPTSIQVLRDGQPLPTKEVQGDDGPITVALLDDVSAGSSVVGLCFVLLDEGGTPAAQQLTGKVTLSWKSGSKKFTWDGEGFKLPPVKVPESVANESNQWMRFTSIDPAVMLEMPLEIRGVPAEPASWTISMVDQVTSQNSEVLGVVQCGQPFALEMEAIDAFNNRCGGGSAALPLPGLTLESEGPLQYNEQEWEQGWVSQGGEQVYAVRMIVSGHPGRVKITVRDTGGEGSNSLLGEDSLFVELRAGPPAQLAVEGPATLECGTKMAIPQLRVRVCDSAGNPTTGENFEVSLCSSALATDGTGRAASVSVSGGNKIKLKQGVAVFKDVRVVADEAGSYALRVQGASRKVAVQDAVLHLIMQQLNAVTNLRVLLSEVLESSSCQAGTCSELHVAVMTENGLSLPPEVAVASLALKVSPPGGGKNDVVSYMLPAPEQPDQPVELQTEDGHYVFQLPELTAAGTYTAVAEYAEARPDLAAGLSNKDAKLRSASVRFEVHPCQPVTMRLEAASLPEKVAVTNGSSGKQRLILRNAAVQLQDVYGNAAGACGVQVRCRLRLPTGAAADSSSHLPELQSGHDLAPQETDERGRAFLGDLSIAEGSGHAASGALQCELVCEALGLYPSSAHELETDGDGWAVCWSCPVLFSDDAARFAHIERLNQQRGELAQRREELNLRISGAQQALAEAQERQHQAQQAMASKEEGLPAPAPNTLNAAKKQLAAARRQAEAAAVEEPEDVVEARYGNPKSTLTASIDRILQSGDPGLVGVVAQLATVDDKALSAVLVAACRSQLATVVVQDIPARQRVAAMLVKMDYPVPDMLPATMMLGSNAKNGDTPGFASAGQRARALHAAACRGADPPLAIPLPHTAAISKLRDTAEGVGMSATDWPRGCLGYAVNLVRPTHKGHRANVLFSQLSNMLVFETLQDAEEYKEFLSQKLRIGTGMFLSLDGRRIMANGVVSGASFQVPALEKADMRFGSSGALGENPAAAQAAEQEQAEQVEAECRSELESVEVQIAELDAQLALGDIAAGGGAAAGGQTGRKKRGRRQQQQEEEEVVVVEESDEQHNHAGQPIKRRRRTAA</sequence>
<dbReference type="GeneID" id="17358609"/>
<dbReference type="Pfam" id="PF22899">
    <property type="entry name" value="SMCHD1_S5"/>
    <property type="match status" value="1"/>
</dbReference>
<dbReference type="InterPro" id="IPR036890">
    <property type="entry name" value="HATPase_C_sf"/>
</dbReference>
<dbReference type="SUPFAM" id="SSF55874">
    <property type="entry name" value="ATPase domain of HSP90 chaperone/DNA topoisomerase II/histidine kinase"/>
    <property type="match status" value="1"/>
</dbReference>
<dbReference type="OMA" id="YQAFCEF"/>
<proteinExistence type="predicted"/>
<dbReference type="GO" id="GO:0005694">
    <property type="term" value="C:chromosome"/>
    <property type="evidence" value="ECO:0007669"/>
    <property type="project" value="InterPro"/>
</dbReference>
<dbReference type="PANTHER" id="PTHR22640">
    <property type="entry name" value="STRUCTURAL MAINTENANCE OF CHROMOSOMES FLEXIBLE HINGE DOMAIN-CONTAINING PROTEIN 1"/>
    <property type="match status" value="1"/>
</dbReference>
<dbReference type="Proteomes" id="UP000008141">
    <property type="component" value="Unassembled WGS sequence"/>
</dbReference>
<feature type="region of interest" description="Disordered" evidence="2">
    <location>
        <begin position="2192"/>
        <end position="2244"/>
    </location>
</feature>
<feature type="coiled-coil region" evidence="1">
    <location>
        <begin position="1818"/>
        <end position="1895"/>
    </location>
</feature>
<dbReference type="GO" id="GO:0051276">
    <property type="term" value="P:chromosome organization"/>
    <property type="evidence" value="ECO:0007669"/>
    <property type="project" value="InterPro"/>
</dbReference>
<dbReference type="GO" id="GO:0006302">
    <property type="term" value="P:double-strand break repair"/>
    <property type="evidence" value="ECO:0007669"/>
    <property type="project" value="InterPro"/>
</dbReference>
<dbReference type="InParanoid" id="E1Z3V7"/>
<dbReference type="Pfam" id="PF13589">
    <property type="entry name" value="HATPase_c_3"/>
    <property type="match status" value="1"/>
</dbReference>
<evidence type="ECO:0000259" key="3">
    <source>
        <dbReference type="Pfam" id="PF22899"/>
    </source>
</evidence>
<feature type="compositionally biased region" description="Polar residues" evidence="2">
    <location>
        <begin position="988"/>
        <end position="998"/>
    </location>
</feature>
<dbReference type="PANTHER" id="PTHR22640:SF2">
    <property type="entry name" value="STRUCTURAL MAINTENANCE OF CHROMOSOMES FLEXIBLE HINGE DOMAIN-CONTAINING PROTEIN 1"/>
    <property type="match status" value="1"/>
</dbReference>
<keyword evidence="1" id="KW-0175">Coiled coil</keyword>
<dbReference type="InterPro" id="IPR036277">
    <property type="entry name" value="SMC_hinge_sf"/>
</dbReference>
<dbReference type="InterPro" id="IPR038892">
    <property type="entry name" value="SMCHD1"/>
</dbReference>
<evidence type="ECO:0000313" key="4">
    <source>
        <dbReference type="EMBL" id="EFN59240.1"/>
    </source>
</evidence>
<dbReference type="GO" id="GO:0005524">
    <property type="term" value="F:ATP binding"/>
    <property type="evidence" value="ECO:0007669"/>
    <property type="project" value="InterPro"/>
</dbReference>
<dbReference type="EMBL" id="GL433836">
    <property type="protein sequence ID" value="EFN59240.1"/>
    <property type="molecule type" value="Genomic_DNA"/>
</dbReference>
<dbReference type="eggNOG" id="ENOG502QREW">
    <property type="taxonomic scope" value="Eukaryota"/>
</dbReference>
<dbReference type="KEGG" id="cvr:CHLNCDRAFT_138232"/>
<dbReference type="RefSeq" id="XP_005851342.1">
    <property type="nucleotide sequence ID" value="XM_005851280.1"/>
</dbReference>
<feature type="region of interest" description="Disordered" evidence="2">
    <location>
        <begin position="433"/>
        <end position="456"/>
    </location>
</feature>
<feature type="compositionally biased region" description="Acidic residues" evidence="2">
    <location>
        <begin position="2214"/>
        <end position="2226"/>
    </location>
</feature>
<reference evidence="4 5" key="1">
    <citation type="journal article" date="2010" name="Plant Cell">
        <title>The Chlorella variabilis NC64A genome reveals adaptation to photosymbiosis, coevolution with viruses, and cryptic sex.</title>
        <authorList>
            <person name="Blanc G."/>
            <person name="Duncan G."/>
            <person name="Agarkova I."/>
            <person name="Borodovsky M."/>
            <person name="Gurnon J."/>
            <person name="Kuo A."/>
            <person name="Lindquist E."/>
            <person name="Lucas S."/>
            <person name="Pangilinan J."/>
            <person name="Polle J."/>
            <person name="Salamov A."/>
            <person name="Terry A."/>
            <person name="Yamada T."/>
            <person name="Dunigan D.D."/>
            <person name="Grigoriev I.V."/>
            <person name="Claverie J.M."/>
            <person name="Van Etten J.L."/>
        </authorList>
    </citation>
    <scope>NUCLEOTIDE SEQUENCE [LARGE SCALE GENOMIC DNA]</scope>
    <source>
        <strain evidence="4 5">NC64A</strain>
    </source>
</reference>